<accession>A0A4Q7PUQ9</accession>
<dbReference type="PANTHER" id="PTHR34220:SF7">
    <property type="entry name" value="SENSOR HISTIDINE KINASE YPDA"/>
    <property type="match status" value="1"/>
</dbReference>
<dbReference type="OrthoDB" id="1729609at2"/>
<evidence type="ECO:0000259" key="2">
    <source>
        <dbReference type="SMART" id="SM00387"/>
    </source>
</evidence>
<evidence type="ECO:0000256" key="1">
    <source>
        <dbReference type="SAM" id="Phobius"/>
    </source>
</evidence>
<dbReference type="AlphaFoldDB" id="A0A4Q7PUQ9"/>
<sequence>MKIFKKRQLSMKTQFFIKSLLVNCLLLLIPISVLAPFSIIRSNREIESSIRKNNWNLLYQIEEHMDSLFKQADNINLYFAHNPSIITHLRRAFRENSLTLDSLNSINTFSLYLQNITNTNNYIHSVYVYYNNTYGRFLSSETARLTNLSGYYDTEWIQSYLHSEADTWYEVRTLQRSSFAQPFRVISVYRKIYSSLAGDHPTGVIVTQFNYERLIEYLNSLELSSSQVIAFLDQDNQMVLQNQETELSQVLQAISFSEHPEEKDNLQAVNINGRKFVVSSLQSSRTEGWRFLSMVPADELYATSTKILNTAVFFMLAAVMVSILIAAVKTQKDYSRLEGILDILQHPERPSEMYPPMPNRSTDPYGYIIRNLLEMFIQQNYLKVQISEKKYKMQTLEMQALQQQINPHFLYNTLHTIYWEAFRMTQAPNTCSKMVSNLADIMEYSLSDSQQQVKLKEELDYLKAYVEIQKVRYGDKFEVFWEVDDTAIIYPTSKMLLQPLVENALYHGIKEKEGSGVIKVKVYFRTDHVLVSILDNGVGMDREQLEALRNRLKDGDTVDSHIGVLNTHRRLVLAYGEHCGLHIGSRKGAGTVVSFRLPLLPREKSI</sequence>
<dbReference type="GO" id="GO:0000155">
    <property type="term" value="F:phosphorelay sensor kinase activity"/>
    <property type="evidence" value="ECO:0007669"/>
    <property type="project" value="InterPro"/>
</dbReference>
<evidence type="ECO:0000313" key="4">
    <source>
        <dbReference type="Proteomes" id="UP000292927"/>
    </source>
</evidence>
<reference evidence="3 4" key="1">
    <citation type="submission" date="2019-02" db="EMBL/GenBank/DDBJ databases">
        <title>Genomic Encyclopedia of Type Strains, Phase IV (KMG-IV): sequencing the most valuable type-strain genomes for metagenomic binning, comparative biology and taxonomic classification.</title>
        <authorList>
            <person name="Goeker M."/>
        </authorList>
    </citation>
    <scope>NUCLEOTIDE SEQUENCE [LARGE SCALE GENOMIC DNA]</scope>
    <source>
        <strain evidence="3 4">DSM 29486</strain>
    </source>
</reference>
<dbReference type="InterPro" id="IPR010559">
    <property type="entry name" value="Sig_transdc_His_kin_internal"/>
</dbReference>
<dbReference type="Gene3D" id="3.30.565.10">
    <property type="entry name" value="Histidine kinase-like ATPase, C-terminal domain"/>
    <property type="match status" value="1"/>
</dbReference>
<dbReference type="InterPro" id="IPR036890">
    <property type="entry name" value="HATPase_C_sf"/>
</dbReference>
<name>A0A4Q7PUQ9_9FIRM</name>
<keyword evidence="4" id="KW-1185">Reference proteome</keyword>
<gene>
    <name evidence="3" type="ORF">EV209_1204</name>
</gene>
<dbReference type="InterPro" id="IPR050640">
    <property type="entry name" value="Bact_2-comp_sensor_kinase"/>
</dbReference>
<dbReference type="PANTHER" id="PTHR34220">
    <property type="entry name" value="SENSOR HISTIDINE KINASE YPDA"/>
    <property type="match status" value="1"/>
</dbReference>
<proteinExistence type="predicted"/>
<dbReference type="Proteomes" id="UP000292927">
    <property type="component" value="Unassembled WGS sequence"/>
</dbReference>
<feature type="transmembrane region" description="Helical" evidence="1">
    <location>
        <begin position="20"/>
        <end position="40"/>
    </location>
</feature>
<protein>
    <submittedName>
        <fullName evidence="3">Two-component system sensor histidine kinase YesM</fullName>
    </submittedName>
</protein>
<dbReference type="Pfam" id="PF06580">
    <property type="entry name" value="His_kinase"/>
    <property type="match status" value="1"/>
</dbReference>
<keyword evidence="1" id="KW-0472">Membrane</keyword>
<keyword evidence="3" id="KW-0808">Transferase</keyword>
<keyword evidence="1" id="KW-1133">Transmembrane helix</keyword>
<dbReference type="Gene3D" id="3.30.450.20">
    <property type="entry name" value="PAS domain"/>
    <property type="match status" value="1"/>
</dbReference>
<comment type="caution">
    <text evidence="3">The sequence shown here is derived from an EMBL/GenBank/DDBJ whole genome shotgun (WGS) entry which is preliminary data.</text>
</comment>
<evidence type="ECO:0000313" key="3">
    <source>
        <dbReference type="EMBL" id="RZT03070.1"/>
    </source>
</evidence>
<organism evidence="3 4">
    <name type="scientific">Cuneatibacter caecimuris</name>
    <dbReference type="NCBI Taxonomy" id="1796618"/>
    <lineage>
        <taxon>Bacteria</taxon>
        <taxon>Bacillati</taxon>
        <taxon>Bacillota</taxon>
        <taxon>Clostridia</taxon>
        <taxon>Lachnospirales</taxon>
        <taxon>Lachnospiraceae</taxon>
        <taxon>Cuneatibacter</taxon>
    </lineage>
</organism>
<dbReference type="Pfam" id="PF02518">
    <property type="entry name" value="HATPase_c"/>
    <property type="match status" value="1"/>
</dbReference>
<keyword evidence="1" id="KW-0812">Transmembrane</keyword>
<dbReference type="SMART" id="SM00387">
    <property type="entry name" value="HATPase_c"/>
    <property type="match status" value="1"/>
</dbReference>
<keyword evidence="3" id="KW-0418">Kinase</keyword>
<dbReference type="SUPFAM" id="SSF55874">
    <property type="entry name" value="ATPase domain of HSP90 chaperone/DNA topoisomerase II/histidine kinase"/>
    <property type="match status" value="1"/>
</dbReference>
<feature type="domain" description="Histidine kinase/HSP90-like ATPase" evidence="2">
    <location>
        <begin position="492"/>
        <end position="601"/>
    </location>
</feature>
<dbReference type="RefSeq" id="WP_130433954.1">
    <property type="nucleotide sequence ID" value="NZ_SGXF01000001.1"/>
</dbReference>
<dbReference type="InterPro" id="IPR003594">
    <property type="entry name" value="HATPase_dom"/>
</dbReference>
<dbReference type="GO" id="GO:0016020">
    <property type="term" value="C:membrane"/>
    <property type="evidence" value="ECO:0007669"/>
    <property type="project" value="InterPro"/>
</dbReference>
<dbReference type="EMBL" id="SGXF01000001">
    <property type="protein sequence ID" value="RZT03070.1"/>
    <property type="molecule type" value="Genomic_DNA"/>
</dbReference>